<dbReference type="GO" id="GO:0005576">
    <property type="term" value="C:extracellular region"/>
    <property type="evidence" value="ECO:0007669"/>
    <property type="project" value="UniProtKB-SubCell"/>
</dbReference>
<evidence type="ECO:0000256" key="5">
    <source>
        <dbReference type="ARBA" id="ARBA00022729"/>
    </source>
</evidence>
<evidence type="ECO:0000256" key="2">
    <source>
        <dbReference type="ARBA" id="ARBA00010198"/>
    </source>
</evidence>
<evidence type="ECO:0000313" key="13">
    <source>
        <dbReference type="Proteomes" id="UP000438429"/>
    </source>
</evidence>
<dbReference type="PROSITE" id="PS50837">
    <property type="entry name" value="NACHT"/>
    <property type="match status" value="1"/>
</dbReference>
<evidence type="ECO:0008006" key="14">
    <source>
        <dbReference type="Google" id="ProtNLM"/>
    </source>
</evidence>
<keyword evidence="5 9" id="KW-0732">Signal</keyword>
<keyword evidence="3" id="KW-0964">Secreted</keyword>
<dbReference type="Gene3D" id="3.40.50.300">
    <property type="entry name" value="P-loop containing nucleotide triphosphate hydrolases"/>
    <property type="match status" value="1"/>
</dbReference>
<evidence type="ECO:0000256" key="7">
    <source>
        <dbReference type="ARBA" id="ARBA00023157"/>
    </source>
</evidence>
<feature type="domain" description="NACHT" evidence="10">
    <location>
        <begin position="585"/>
        <end position="719"/>
    </location>
</feature>
<feature type="compositionally biased region" description="Low complexity" evidence="8">
    <location>
        <begin position="70"/>
        <end position="87"/>
    </location>
</feature>
<dbReference type="SUPFAM" id="SSF82895">
    <property type="entry name" value="TSP-1 type 1 repeat"/>
    <property type="match status" value="1"/>
</dbReference>
<dbReference type="EMBL" id="VEVO01000003">
    <property type="protein sequence ID" value="KAF0044699.1"/>
    <property type="molecule type" value="Genomic_DNA"/>
</dbReference>
<feature type="compositionally biased region" description="Basic and acidic residues" evidence="8">
    <location>
        <begin position="825"/>
        <end position="865"/>
    </location>
</feature>
<proteinExistence type="inferred from homology"/>
<dbReference type="SMART" id="SM00209">
    <property type="entry name" value="TSP1"/>
    <property type="match status" value="1"/>
</dbReference>
<dbReference type="SMART" id="SM00723">
    <property type="entry name" value="AMOP"/>
    <property type="match status" value="1"/>
</dbReference>
<evidence type="ECO:0000259" key="10">
    <source>
        <dbReference type="PROSITE" id="PS50837"/>
    </source>
</evidence>
<organism evidence="12 13">
    <name type="scientific">Scophthalmus maximus</name>
    <name type="common">Turbot</name>
    <name type="synonym">Psetta maxima</name>
    <dbReference type="NCBI Taxonomy" id="52904"/>
    <lineage>
        <taxon>Eukaryota</taxon>
        <taxon>Metazoa</taxon>
        <taxon>Chordata</taxon>
        <taxon>Craniata</taxon>
        <taxon>Vertebrata</taxon>
        <taxon>Euteleostomi</taxon>
        <taxon>Actinopterygii</taxon>
        <taxon>Neopterygii</taxon>
        <taxon>Teleostei</taxon>
        <taxon>Neoteleostei</taxon>
        <taxon>Acanthomorphata</taxon>
        <taxon>Carangaria</taxon>
        <taxon>Pleuronectiformes</taxon>
        <taxon>Pleuronectoidei</taxon>
        <taxon>Scophthalmidae</taxon>
        <taxon>Scophthalmus</taxon>
    </lineage>
</organism>
<dbReference type="Pfam" id="PF05729">
    <property type="entry name" value="NACHT"/>
    <property type="match status" value="1"/>
</dbReference>
<dbReference type="Gene3D" id="2.20.100.10">
    <property type="entry name" value="Thrombospondin type-1 (TSP1) repeat"/>
    <property type="match status" value="1"/>
</dbReference>
<keyword evidence="7" id="KW-1015">Disulfide bond</keyword>
<comment type="caution">
    <text evidence="12">The sequence shown here is derived from an EMBL/GenBank/DDBJ whole genome shotgun (WGS) entry which is preliminary data.</text>
</comment>
<dbReference type="InterPro" id="IPR036383">
    <property type="entry name" value="TSP1_rpt_sf"/>
</dbReference>
<dbReference type="InterPro" id="IPR051261">
    <property type="entry name" value="NLR"/>
</dbReference>
<feature type="signal peptide" evidence="9">
    <location>
        <begin position="1"/>
        <end position="21"/>
    </location>
</feature>
<dbReference type="SMART" id="SM01288">
    <property type="entry name" value="FISNA"/>
    <property type="match status" value="1"/>
</dbReference>
<evidence type="ECO:0000256" key="3">
    <source>
        <dbReference type="ARBA" id="ARBA00022525"/>
    </source>
</evidence>
<evidence type="ECO:0000256" key="6">
    <source>
        <dbReference type="ARBA" id="ARBA00022737"/>
    </source>
</evidence>
<dbReference type="Proteomes" id="UP000438429">
    <property type="component" value="Unassembled WGS sequence"/>
</dbReference>
<accession>A0A6A4TIL4</accession>
<dbReference type="Pfam" id="PF00090">
    <property type="entry name" value="TSP_1"/>
    <property type="match status" value="1"/>
</dbReference>
<comment type="subcellular location">
    <subcellularLocation>
        <location evidence="1">Secreted</location>
    </subcellularLocation>
</comment>
<dbReference type="PROSITE" id="PS50092">
    <property type="entry name" value="TSP1"/>
    <property type="match status" value="1"/>
</dbReference>
<dbReference type="InterPro" id="IPR027417">
    <property type="entry name" value="P-loop_NTPase"/>
</dbReference>
<feature type="domain" description="AMOP" evidence="11">
    <location>
        <begin position="290"/>
        <end position="441"/>
    </location>
</feature>
<dbReference type="Pfam" id="PF03782">
    <property type="entry name" value="AMOP"/>
    <property type="match status" value="1"/>
</dbReference>
<dbReference type="FunFam" id="3.40.50.300:FF:001524">
    <property type="entry name" value="Si:dkey-126g1.7"/>
    <property type="match status" value="1"/>
</dbReference>
<feature type="region of interest" description="Disordered" evidence="8">
    <location>
        <begin position="817"/>
        <end position="865"/>
    </location>
</feature>
<dbReference type="FunFam" id="2.20.100.10:FF:000033">
    <property type="entry name" value="Isthmin 1"/>
    <property type="match status" value="1"/>
</dbReference>
<name>A0A6A4TIL4_SCOMX</name>
<evidence type="ECO:0000313" key="12">
    <source>
        <dbReference type="EMBL" id="KAF0044699.1"/>
    </source>
</evidence>
<evidence type="ECO:0000256" key="1">
    <source>
        <dbReference type="ARBA" id="ARBA00004613"/>
    </source>
</evidence>
<keyword evidence="4" id="KW-0433">Leucine-rich repeat</keyword>
<dbReference type="PROSITE" id="PS50856">
    <property type="entry name" value="AMOP"/>
    <property type="match status" value="1"/>
</dbReference>
<dbReference type="InterPro" id="IPR007111">
    <property type="entry name" value="NACHT_NTPase"/>
</dbReference>
<gene>
    <name evidence="12" type="ORF">F2P81_003857</name>
</gene>
<evidence type="ECO:0000256" key="9">
    <source>
        <dbReference type="SAM" id="SignalP"/>
    </source>
</evidence>
<sequence>MQRREVSHLWLLTLTVVSVSGFPADSQRTPVGDRNTSASFSEVTAKRGHGDDRQTLHELQQENLIQTLPSSPSSFRSRQRWSQHSQQGVLPPPEPEEGPEPFILDLRNFPELANADMGSQNPNIQLTIEVMDDGQTGTEVEMDLAKEGQRNDWSVSSSEWANSHKKLFWPLFWEYPEQSENGLERATLEEQSEDYNYDPDELVLSGVGGDGGGPWNKDWHAKDNYEYEEEWSHWAPCSVTCGHGTQKRTRSCGYACTATESRTCDLESCADTVFSATVPTSIQTTNSTDFLDTNVDSCEKWLSCKNDFLQKYLHQVLTELPSCPCSYPSEAVYSAVNIQDDKLHKTYRWRDASGPKERLDIYKPSARFCIRSMLSYDSTTLAAQHCCYDDQMRLITRGKGAGAPNLISTEFSPELHYKVDVLPWILCKGDWRFCVSRASPTSGQQVNGSLCSSRFRTLKDGSQTSTGSLRKVPTVESVVTVHKKLRIKCFNKTDGGLQQVLDEHKISLRTRCERVTEGSDDRGSETLLNRIFTELYITEGQSEEVNTQHEVRQLETTSKKKTVHETPIKCHDIFKDGPDQQRRIRVVLTNGVAGVGKTFSVQKFTLDWAEGLENQDVSLLILLSFRELNLIKDQQHSLLTLLCVFNPTLQKVTAEKLAVCRLLFIFDGLDESRLSLDFNHREVVSDVTQSSSVNELLTNLIQGNLLPSALVWITSRPAAANQIPPTCGDRVTEVRGFTDAQKEEYFRRRFSDEELCSRIISHVKTYRSLHIMCLIPVFCWISATVLEHMLTTDQREELPKTLTDLYSHFLLVQTQRKKNKYPAGSDRERSKDHPESQTDILKRPDGSDRQEDHSENHQQPEGDVQ</sequence>
<feature type="compositionally biased region" description="Polar residues" evidence="8">
    <location>
        <begin position="26"/>
        <end position="42"/>
    </location>
</feature>
<evidence type="ECO:0000259" key="11">
    <source>
        <dbReference type="PROSITE" id="PS50856"/>
    </source>
</evidence>
<dbReference type="InterPro" id="IPR029495">
    <property type="entry name" value="NACHT-assoc"/>
</dbReference>
<reference evidence="12 13" key="1">
    <citation type="submission" date="2019-06" db="EMBL/GenBank/DDBJ databases">
        <title>Draft genomes of female and male turbot (Scophthalmus maximus).</title>
        <authorList>
            <person name="Xu H."/>
            <person name="Xu X.-W."/>
            <person name="Shao C."/>
            <person name="Chen S."/>
        </authorList>
    </citation>
    <scope>NUCLEOTIDE SEQUENCE [LARGE SCALE GENOMIC DNA]</scope>
    <source>
        <strain evidence="12">Ysfricsl-2016a</strain>
        <tissue evidence="12">Blood</tissue>
    </source>
</reference>
<dbReference type="PANTHER" id="PTHR24106">
    <property type="entry name" value="NACHT, LRR AND CARD DOMAINS-CONTAINING"/>
    <property type="match status" value="1"/>
</dbReference>
<feature type="compositionally biased region" description="Basic and acidic residues" evidence="8">
    <location>
        <begin position="44"/>
        <end position="60"/>
    </location>
</feature>
<evidence type="ECO:0000256" key="8">
    <source>
        <dbReference type="SAM" id="MobiDB-lite"/>
    </source>
</evidence>
<dbReference type="InterPro" id="IPR005533">
    <property type="entry name" value="AMOP_dom"/>
</dbReference>
<evidence type="ECO:0000256" key="4">
    <source>
        <dbReference type="ARBA" id="ARBA00022614"/>
    </source>
</evidence>
<keyword evidence="6" id="KW-0677">Repeat</keyword>
<dbReference type="InterPro" id="IPR000884">
    <property type="entry name" value="TSP1_rpt"/>
</dbReference>
<feature type="region of interest" description="Disordered" evidence="8">
    <location>
        <begin position="22"/>
        <end position="98"/>
    </location>
</feature>
<dbReference type="AlphaFoldDB" id="A0A6A4TIL4"/>
<dbReference type="Pfam" id="PF14484">
    <property type="entry name" value="FISNA"/>
    <property type="match status" value="1"/>
</dbReference>
<protein>
    <recommendedName>
        <fullName evidence="14">NACHT domain-containing protein</fullName>
    </recommendedName>
</protein>
<feature type="chain" id="PRO_5025351016" description="NACHT domain-containing protein" evidence="9">
    <location>
        <begin position="22"/>
        <end position="865"/>
    </location>
</feature>
<comment type="similarity">
    <text evidence="2">Belongs to the isthmin family.</text>
</comment>